<dbReference type="PROSITE" id="PS51059">
    <property type="entry name" value="PARP_CATALYTIC"/>
    <property type="match status" value="1"/>
</dbReference>
<dbReference type="GO" id="GO:0003950">
    <property type="term" value="F:NAD+ poly-ADP-ribosyltransferase activity"/>
    <property type="evidence" value="ECO:0007669"/>
    <property type="project" value="UniProtKB-UniRule"/>
</dbReference>
<dbReference type="InterPro" id="IPR043472">
    <property type="entry name" value="Macro_dom-like"/>
</dbReference>
<keyword evidence="2 7" id="KW-0328">Glycosyltransferase</keyword>
<dbReference type="Gene3D" id="3.30.720.50">
    <property type="match status" value="1"/>
</dbReference>
<gene>
    <name evidence="11" type="primary">LOC112541855</name>
</gene>
<evidence type="ECO:0000256" key="4">
    <source>
        <dbReference type="ARBA" id="ARBA00023027"/>
    </source>
</evidence>
<dbReference type="KEGG" id="pbi:112541855"/>
<dbReference type="SUPFAM" id="SSF117839">
    <property type="entry name" value="WWE domain"/>
    <property type="match status" value="1"/>
</dbReference>
<dbReference type="InterPro" id="IPR012317">
    <property type="entry name" value="Poly(ADP-ribose)pol_cat_dom"/>
</dbReference>
<comment type="subcellular location">
    <subcellularLocation>
        <location evidence="1">Nucleus</location>
    </subcellularLocation>
</comment>
<dbReference type="EC" id="2.4.2.-" evidence="7"/>
<dbReference type="OrthoDB" id="9044154at2759"/>
<feature type="compositionally biased region" description="Basic and acidic residues" evidence="8">
    <location>
        <begin position="17"/>
        <end position="44"/>
    </location>
</feature>
<dbReference type="GO" id="GO:0070212">
    <property type="term" value="P:protein poly-ADP-ribosylation"/>
    <property type="evidence" value="ECO:0007669"/>
    <property type="project" value="TreeGrafter"/>
</dbReference>
<feature type="domain" description="PARP catalytic" evidence="9">
    <location>
        <begin position="1533"/>
        <end position="1727"/>
    </location>
</feature>
<keyword evidence="10" id="KW-1185">Reference proteome</keyword>
<evidence type="ECO:0000256" key="3">
    <source>
        <dbReference type="ARBA" id="ARBA00022679"/>
    </source>
</evidence>
<evidence type="ECO:0000256" key="8">
    <source>
        <dbReference type="SAM" id="MobiDB-lite"/>
    </source>
</evidence>
<sequence>MNEESKMRLSIPVLRGKLQDQTEVPHGKETTKQKDGHPTRKTSETTETLFITSAEQKLWEQLLGHLSPSFWEVKISRAPQRDLPALSFTGSPEAVLRAKETISHLLILVGSQVKVNLMDVPQLKVVGFFQLHKGFHLFLWEGEASHIRVDAVVRIGTSGGLGYGNTVLAQRVWSPEGALYTNLDIHFSDPPTVELAAGMVKLALEAAFRKGFQSVVISYSGSTISTSEAEVIVVGMEAFRKNHPVAPLKSIHVVFGDGKATTVFYKECQKHWCSGKNDLEKFKNMLLSLESTRIDVVTSPHIKKKADVVVLPLVLDSDGLDWGSGARAITQKALEAIPHAADLCPGDILLVSGSAFPEFGCRETYLVRLDDSQKQQPEEARKQAIRNMVWSCLSTFYGSFLKSIVFPILQPTDVGQAVKWEWLLILLEEINQFLKSFPNTWMKLVQIVPLPGWTLPCLVEDSLSFAVEPIGLCHMEDPIFLQYLDENPSAFNEFQVQLKRAGYDIQIDLHWRLLMFQAMNQSVQLLDLGKAFQFVREKYVLHCERREEILEVLRDQQSLMKRFKSIRIYILDRMWLVGLFDEVSSFLQCLAYEASQRQLVSSECSAEPLPRYTIVKDVVLQEILPSNPLIKLEIIAKTPATIRFWGRRQSVREAERRLMELINSFQILPVPLSYFQLQFVKVQWDKLFYNNFFLERKIPVVLELSQVIQISGLDLGKMSAAKEILMKQVCERTVEIAEDLKWATECTEWKELLQRLGTHKEIAIHHVAPGWVIVVGLCPPVIQAEESIKEYLRDNSPMEERVSLARPELALAGKNLLYIMDWEHLNMNVVLQLNSQPLVLQVRGLQKHVREAMPTIKRVLDSLVLDKVPLKKRILSEYFSGVGASLLKNMAWQLSCIVGMKSQEFYCWNSTMNNEDPMKESFATGCTGTIYVMGKWNHVNCLKQNVAGFIAKFSKKSICHKAIATFKNVNSGEFLKNVLHEFPIDIRWLQDDELQICGFQEDVGNVLEAVHRKIEEYQSEMIEVKAQYESVPCIVVKESLFQERFPANSFVSIKVLAEDPTTIIFRGPRQKLVELKRQFEELLSGFQFLPVPLSKLQFQFVMAQWGKLFHNSFFLERSLPAILDISEIVQVSGLDLGEIKEAKKILMEQVCEKTVEIADQLQWVTKCKEWGQLLNRLKSHKDVVVHYTPSNQVTLVGLCSRTAEVEECIQEYLSLNSPMKDTMIFTKPELVLAGESLLHIMDWEHLSVSIKFKPSSQMLSLQVKGLRKFVQEAIPIIKEDLDSLMFGIIPLKKKVLHVYFSEGGADLLKKMAKTQNCIVRMQIKESHSSSNGITNRNENVLQGLAEDHRAVVHVVGKERNVTSLKQHLSGFIAKFHKKTICSAEISALSDENLKALCEDTSHQYPVVFHLLRGNVVQVCGSQEDVENVIGKIYIKLEEALFTKIEKAQAEQIDSKLLYETVRWYHKTDAGWSTFDIITNHNLELAYGEKKMSALVLWDGAKVKINFLKCEATMPGNKKIRIKREICLWDKNIAPYWEAMDGRLVKKVELQPSSEEYQDVVKNFYKTAGNYRIVKVERIQNRYLWVSYCWKQSWMEKRNPERTQNELILYHGTQPENHSSICEIGFKNAFRKEGVFGQGIYFSMTADLSVSYARPDLRGLQYIFQARVLTGEYVLGNQSMVLPPVKQGGKSRYDSLVNVLEKPNIFVIFFDDHAYPEYLITFCGPTQF</sequence>
<dbReference type="InterPro" id="IPR035994">
    <property type="entry name" value="Nucleoside_phosphorylase_sf"/>
</dbReference>
<dbReference type="Gene3D" id="3.90.228.10">
    <property type="match status" value="1"/>
</dbReference>
<keyword evidence="4 7" id="KW-0520">NAD</keyword>
<evidence type="ECO:0000256" key="6">
    <source>
        <dbReference type="ARBA" id="ARBA00024347"/>
    </source>
</evidence>
<reference evidence="11" key="1">
    <citation type="submission" date="2025-08" db="UniProtKB">
        <authorList>
            <consortium name="RefSeq"/>
        </authorList>
    </citation>
    <scope>IDENTIFICATION</scope>
    <source>
        <tissue evidence="11">Liver</tissue>
    </source>
</reference>
<dbReference type="PANTHER" id="PTHR14453:SF107">
    <property type="entry name" value="POLY [ADP-RIBOSE] POLYMERASE"/>
    <property type="match status" value="1"/>
</dbReference>
<evidence type="ECO:0000256" key="2">
    <source>
        <dbReference type="ARBA" id="ARBA00022676"/>
    </source>
</evidence>
<dbReference type="GO" id="GO:0009116">
    <property type="term" value="P:nucleoside metabolic process"/>
    <property type="evidence" value="ECO:0007669"/>
    <property type="project" value="InterPro"/>
</dbReference>
<evidence type="ECO:0000313" key="10">
    <source>
        <dbReference type="Proteomes" id="UP000695026"/>
    </source>
</evidence>
<evidence type="ECO:0000313" key="11">
    <source>
        <dbReference type="RefSeq" id="XP_025028872.1"/>
    </source>
</evidence>
<dbReference type="Pfam" id="PF00644">
    <property type="entry name" value="PARP"/>
    <property type="match status" value="1"/>
</dbReference>
<dbReference type="GO" id="GO:0005737">
    <property type="term" value="C:cytoplasm"/>
    <property type="evidence" value="ECO:0007669"/>
    <property type="project" value="TreeGrafter"/>
</dbReference>
<dbReference type="SUPFAM" id="SSF53167">
    <property type="entry name" value="Purine and uridine phosphorylases"/>
    <property type="match status" value="1"/>
</dbReference>
<dbReference type="SUPFAM" id="SSF56399">
    <property type="entry name" value="ADP-ribosylation"/>
    <property type="match status" value="1"/>
</dbReference>
<evidence type="ECO:0000256" key="7">
    <source>
        <dbReference type="RuleBase" id="RU362114"/>
    </source>
</evidence>
<name>A0A9F5IZ55_PYTBI</name>
<accession>A0A9F5IZ55</accession>
<dbReference type="GO" id="GO:1990404">
    <property type="term" value="F:NAD+-protein mono-ADP-ribosyltransferase activity"/>
    <property type="evidence" value="ECO:0007669"/>
    <property type="project" value="TreeGrafter"/>
</dbReference>
<dbReference type="OMA" id="CLVKMQV"/>
<keyword evidence="5" id="KW-0539">Nucleus</keyword>
<feature type="region of interest" description="Disordered" evidence="8">
    <location>
        <begin position="1"/>
        <end position="45"/>
    </location>
</feature>
<evidence type="ECO:0000256" key="1">
    <source>
        <dbReference type="ARBA" id="ARBA00004123"/>
    </source>
</evidence>
<dbReference type="GO" id="GO:0003714">
    <property type="term" value="F:transcription corepressor activity"/>
    <property type="evidence" value="ECO:0007669"/>
    <property type="project" value="TreeGrafter"/>
</dbReference>
<evidence type="ECO:0000259" key="9">
    <source>
        <dbReference type="PROSITE" id="PS51059"/>
    </source>
</evidence>
<dbReference type="Gene3D" id="3.40.220.10">
    <property type="entry name" value="Leucine Aminopeptidase, subunit E, domain 1"/>
    <property type="match status" value="1"/>
</dbReference>
<dbReference type="Proteomes" id="UP000695026">
    <property type="component" value="Unplaced"/>
</dbReference>
<dbReference type="GO" id="GO:0005634">
    <property type="term" value="C:nucleus"/>
    <property type="evidence" value="ECO:0007669"/>
    <property type="project" value="UniProtKB-SubCell"/>
</dbReference>
<dbReference type="PANTHER" id="PTHR14453">
    <property type="entry name" value="PARP/ZINC FINGER CCCH TYPE DOMAIN CONTAINING PROTEIN"/>
    <property type="match status" value="1"/>
</dbReference>
<dbReference type="InterPro" id="IPR052056">
    <property type="entry name" value="Mono-ARTD/PARP"/>
</dbReference>
<evidence type="ECO:0000256" key="5">
    <source>
        <dbReference type="ARBA" id="ARBA00023242"/>
    </source>
</evidence>
<protein>
    <recommendedName>
        <fullName evidence="7">Poly [ADP-ribose] polymerase</fullName>
        <shortName evidence="7">PARP</shortName>
        <ecNumber evidence="7">2.4.2.-</ecNumber>
    </recommendedName>
</protein>
<proteinExistence type="inferred from homology"/>
<organism evidence="10 11">
    <name type="scientific">Python bivittatus</name>
    <name type="common">Burmese python</name>
    <name type="synonym">Python molurus bivittatus</name>
    <dbReference type="NCBI Taxonomy" id="176946"/>
    <lineage>
        <taxon>Eukaryota</taxon>
        <taxon>Metazoa</taxon>
        <taxon>Chordata</taxon>
        <taxon>Craniata</taxon>
        <taxon>Vertebrata</taxon>
        <taxon>Euteleostomi</taxon>
        <taxon>Lepidosauria</taxon>
        <taxon>Squamata</taxon>
        <taxon>Bifurcata</taxon>
        <taxon>Unidentata</taxon>
        <taxon>Episquamata</taxon>
        <taxon>Toxicofera</taxon>
        <taxon>Serpentes</taxon>
        <taxon>Henophidia</taxon>
        <taxon>Pythonidae</taxon>
        <taxon>Python</taxon>
    </lineage>
</organism>
<dbReference type="GeneID" id="112541855"/>
<dbReference type="RefSeq" id="XP_025028872.1">
    <property type="nucleotide sequence ID" value="XM_025173104.1"/>
</dbReference>
<comment type="similarity">
    <text evidence="6">Belongs to the ARTD/PARP family.</text>
</comment>
<keyword evidence="3 7" id="KW-0808">Transferase</keyword>
<dbReference type="GO" id="GO:0010629">
    <property type="term" value="P:negative regulation of gene expression"/>
    <property type="evidence" value="ECO:0007669"/>
    <property type="project" value="TreeGrafter"/>
</dbReference>
<dbReference type="InterPro" id="IPR037197">
    <property type="entry name" value="WWE_dom_sf"/>
</dbReference>